<dbReference type="PROSITE" id="PS50068">
    <property type="entry name" value="LDLRA_2"/>
    <property type="match status" value="2"/>
</dbReference>
<feature type="disulfide bond" evidence="10">
    <location>
        <begin position="54"/>
        <end position="69"/>
    </location>
</feature>
<keyword evidence="6" id="KW-0472">Membrane</keyword>
<proteinExistence type="predicted"/>
<keyword evidence="3" id="KW-0812">Transmembrane</keyword>
<evidence type="ECO:0000313" key="12">
    <source>
        <dbReference type="EMBL" id="JAS59628.1"/>
    </source>
</evidence>
<dbReference type="EMBL" id="GECZ01010141">
    <property type="protein sequence ID" value="JAS59628.1"/>
    <property type="molecule type" value="Transcribed_RNA"/>
</dbReference>
<dbReference type="SUPFAM" id="SSF48726">
    <property type="entry name" value="Immunoglobulin"/>
    <property type="match status" value="1"/>
</dbReference>
<dbReference type="FunFam" id="4.10.400.10:FF:000045">
    <property type="entry name" value="Low-density lipoprotein receptor-related protein 2"/>
    <property type="match status" value="1"/>
</dbReference>
<evidence type="ECO:0000256" key="8">
    <source>
        <dbReference type="ARBA" id="ARBA00023170"/>
    </source>
</evidence>
<dbReference type="SMART" id="SM00192">
    <property type="entry name" value="LDLa"/>
    <property type="match status" value="2"/>
</dbReference>
<feature type="disulfide bond" evidence="10">
    <location>
        <begin position="10"/>
        <end position="25"/>
    </location>
</feature>
<reference evidence="12" key="1">
    <citation type="submission" date="2015-11" db="EMBL/GenBank/DDBJ databases">
        <title>De novo transcriptome assembly of four potential Pierce s Disease insect vectors from Arizona vineyards.</title>
        <authorList>
            <person name="Tassone E.E."/>
        </authorList>
    </citation>
    <scope>NUCLEOTIDE SEQUENCE</scope>
</reference>
<dbReference type="Gene3D" id="4.10.400.10">
    <property type="entry name" value="Low-density Lipoprotein Receptor"/>
    <property type="match status" value="1"/>
</dbReference>
<evidence type="ECO:0000256" key="5">
    <source>
        <dbReference type="ARBA" id="ARBA00022989"/>
    </source>
</evidence>
<evidence type="ECO:0000256" key="7">
    <source>
        <dbReference type="ARBA" id="ARBA00023157"/>
    </source>
</evidence>
<evidence type="ECO:0000256" key="3">
    <source>
        <dbReference type="ARBA" id="ARBA00022692"/>
    </source>
</evidence>
<dbReference type="InterPro" id="IPR023415">
    <property type="entry name" value="LDLR_class-A_CS"/>
</dbReference>
<dbReference type="Gene3D" id="4.10.1220.10">
    <property type="entry name" value="EGF-type module"/>
    <property type="match status" value="1"/>
</dbReference>
<dbReference type="GO" id="GO:0043235">
    <property type="term" value="C:receptor complex"/>
    <property type="evidence" value="ECO:0007669"/>
    <property type="project" value="TreeGrafter"/>
</dbReference>
<name>A0A1B6GB13_9HEMI</name>
<evidence type="ECO:0000259" key="11">
    <source>
        <dbReference type="PROSITE" id="PS50835"/>
    </source>
</evidence>
<dbReference type="SUPFAM" id="SSF57424">
    <property type="entry name" value="LDL receptor-like module"/>
    <property type="match status" value="2"/>
</dbReference>
<dbReference type="AlphaFoldDB" id="A0A1B6GB13"/>
<feature type="non-terminal residue" evidence="12">
    <location>
        <position position="1"/>
    </location>
</feature>
<protein>
    <recommendedName>
        <fullName evidence="11">Ig-like domain-containing protein</fullName>
    </recommendedName>
</protein>
<organism evidence="12">
    <name type="scientific">Cuerna arida</name>
    <dbReference type="NCBI Taxonomy" id="1464854"/>
    <lineage>
        <taxon>Eukaryota</taxon>
        <taxon>Metazoa</taxon>
        <taxon>Ecdysozoa</taxon>
        <taxon>Arthropoda</taxon>
        <taxon>Hexapoda</taxon>
        <taxon>Insecta</taxon>
        <taxon>Pterygota</taxon>
        <taxon>Neoptera</taxon>
        <taxon>Paraneoptera</taxon>
        <taxon>Hemiptera</taxon>
        <taxon>Auchenorrhyncha</taxon>
        <taxon>Membracoidea</taxon>
        <taxon>Cicadellidae</taxon>
        <taxon>Cicadellinae</taxon>
        <taxon>Proconiini</taxon>
        <taxon>Cuerna</taxon>
    </lineage>
</organism>
<dbReference type="PROSITE" id="PS50835">
    <property type="entry name" value="IG_LIKE"/>
    <property type="match status" value="1"/>
</dbReference>
<feature type="non-terminal residue" evidence="12">
    <location>
        <position position="115"/>
    </location>
</feature>
<dbReference type="GO" id="GO:0012505">
    <property type="term" value="C:endomembrane system"/>
    <property type="evidence" value="ECO:0007669"/>
    <property type="project" value="UniProtKB-SubCell"/>
</dbReference>
<keyword evidence="9" id="KW-0325">Glycoprotein</keyword>
<dbReference type="CDD" id="cd00112">
    <property type="entry name" value="LDLa"/>
    <property type="match status" value="2"/>
</dbReference>
<evidence type="ECO:0000256" key="9">
    <source>
        <dbReference type="ARBA" id="ARBA00023180"/>
    </source>
</evidence>
<dbReference type="Pfam" id="PF00057">
    <property type="entry name" value="Ldl_recept_a"/>
    <property type="match status" value="2"/>
</dbReference>
<evidence type="ECO:0000256" key="2">
    <source>
        <dbReference type="ARBA" id="ARBA00004308"/>
    </source>
</evidence>
<keyword evidence="8" id="KW-0675">Receptor</keyword>
<dbReference type="GO" id="GO:0005886">
    <property type="term" value="C:plasma membrane"/>
    <property type="evidence" value="ECO:0007669"/>
    <property type="project" value="TreeGrafter"/>
</dbReference>
<dbReference type="InterPro" id="IPR036179">
    <property type="entry name" value="Ig-like_dom_sf"/>
</dbReference>
<comment type="subcellular location">
    <subcellularLocation>
        <location evidence="2">Endomembrane system</location>
    </subcellularLocation>
    <subcellularLocation>
        <location evidence="1">Membrane</location>
        <topology evidence="1">Single-pass membrane protein</topology>
    </subcellularLocation>
</comment>
<dbReference type="PROSITE" id="PS01209">
    <property type="entry name" value="LDLRA_1"/>
    <property type="match status" value="1"/>
</dbReference>
<dbReference type="InterPro" id="IPR051221">
    <property type="entry name" value="LDLR-related"/>
</dbReference>
<dbReference type="InterPro" id="IPR002172">
    <property type="entry name" value="LDrepeatLR_classA_rpt"/>
</dbReference>
<evidence type="ECO:0000256" key="4">
    <source>
        <dbReference type="ARBA" id="ARBA00022737"/>
    </source>
</evidence>
<accession>A0A1B6GB13</accession>
<dbReference type="InterPro" id="IPR036055">
    <property type="entry name" value="LDL_receptor-like_sf"/>
</dbReference>
<dbReference type="InterPro" id="IPR007110">
    <property type="entry name" value="Ig-like_dom"/>
</dbReference>
<dbReference type="PRINTS" id="PR00261">
    <property type="entry name" value="LDLRECEPTOR"/>
</dbReference>
<keyword evidence="7 10" id="KW-1015">Disulfide bond</keyword>
<evidence type="ECO:0000256" key="10">
    <source>
        <dbReference type="PROSITE-ProRule" id="PRU00124"/>
    </source>
</evidence>
<keyword evidence="4" id="KW-0677">Repeat</keyword>
<comment type="caution">
    <text evidence="10">Lacks conserved residue(s) required for the propagation of feature annotation.</text>
</comment>
<sequence>RKCVLKTWRCDGDFDCEDQSDEMNCESKAPGAVCSPSEFHCRKENRCIPRSYHCDMHKDCADNSDEIGCSKPTIAYGPPATLNLTIGATLIITCKAVAIPTPIVNWRLNWHHVPE</sequence>
<evidence type="ECO:0000256" key="1">
    <source>
        <dbReference type="ARBA" id="ARBA00004167"/>
    </source>
</evidence>
<evidence type="ECO:0000256" key="6">
    <source>
        <dbReference type="ARBA" id="ARBA00023136"/>
    </source>
</evidence>
<dbReference type="PANTHER" id="PTHR22722">
    <property type="entry name" value="LOW-DENSITY LIPOPROTEIN RECEPTOR-RELATED PROTEIN 2-RELATED"/>
    <property type="match status" value="1"/>
</dbReference>
<gene>
    <name evidence="12" type="ORF">g.48838</name>
</gene>
<feature type="domain" description="Ig-like" evidence="11">
    <location>
        <begin position="72"/>
        <end position="115"/>
    </location>
</feature>
<keyword evidence="5" id="KW-1133">Transmembrane helix</keyword>